<accession>A0A162CVH6</accession>
<gene>
    <name evidence="1" type="ORF">APZ42_004251</name>
</gene>
<dbReference type="OrthoDB" id="6402131at2759"/>
<name>A0A162CVH6_9CRUS</name>
<proteinExistence type="predicted"/>
<comment type="caution">
    <text evidence="1">The sequence shown here is derived from an EMBL/GenBank/DDBJ whole genome shotgun (WGS) entry which is preliminary data.</text>
</comment>
<evidence type="ECO:0000313" key="2">
    <source>
        <dbReference type="Proteomes" id="UP000076858"/>
    </source>
</evidence>
<organism evidence="1 2">
    <name type="scientific">Daphnia magna</name>
    <dbReference type="NCBI Taxonomy" id="35525"/>
    <lineage>
        <taxon>Eukaryota</taxon>
        <taxon>Metazoa</taxon>
        <taxon>Ecdysozoa</taxon>
        <taxon>Arthropoda</taxon>
        <taxon>Crustacea</taxon>
        <taxon>Branchiopoda</taxon>
        <taxon>Diplostraca</taxon>
        <taxon>Cladocera</taxon>
        <taxon>Anomopoda</taxon>
        <taxon>Daphniidae</taxon>
        <taxon>Daphnia</taxon>
    </lineage>
</organism>
<protein>
    <submittedName>
        <fullName evidence="1">Uncharacterized protein</fullName>
    </submittedName>
</protein>
<keyword evidence="2" id="KW-1185">Reference proteome</keyword>
<dbReference type="AlphaFoldDB" id="A0A162CVH6"/>
<dbReference type="Proteomes" id="UP000076858">
    <property type="component" value="Unassembled WGS sequence"/>
</dbReference>
<reference evidence="1 2" key="1">
    <citation type="submission" date="2016-03" db="EMBL/GenBank/DDBJ databases">
        <title>EvidentialGene: Evidence-directed Construction of Genes on Genomes.</title>
        <authorList>
            <person name="Gilbert D.G."/>
            <person name="Choi J.-H."/>
            <person name="Mockaitis K."/>
            <person name="Colbourne J."/>
            <person name="Pfrender M."/>
        </authorList>
    </citation>
    <scope>NUCLEOTIDE SEQUENCE [LARGE SCALE GENOMIC DNA]</scope>
    <source>
        <strain evidence="1 2">Xinb3</strain>
        <tissue evidence="1">Complete organism</tissue>
    </source>
</reference>
<sequence length="111" mass="12402">MTIFGKGSLATFKPQADDITNTVFFVLSSTMAPKKDSVKTVKTSKFVLVMWSKKVRGKVAFSVQPDATVKDSNQFHNPRIEAEIEDRISLSTKIFSLHLGRVLCHGKILFL</sequence>
<evidence type="ECO:0000313" key="1">
    <source>
        <dbReference type="EMBL" id="KZR99763.1"/>
    </source>
</evidence>
<dbReference type="EMBL" id="LRGB01012718">
    <property type="protein sequence ID" value="KZR99763.1"/>
    <property type="molecule type" value="Genomic_DNA"/>
</dbReference>